<dbReference type="PANTHER" id="PTHR34822">
    <property type="entry name" value="GRPB DOMAIN PROTEIN (AFU_ORTHOLOGUE AFUA_1G01530)"/>
    <property type="match status" value="1"/>
</dbReference>
<reference evidence="1 2" key="1">
    <citation type="submission" date="2024-06" db="EMBL/GenBank/DDBJ databases">
        <title>Genomic Encyclopedia of Type Strains, Phase IV (KMG-IV): sequencing the most valuable type-strain genomes for metagenomic binning, comparative biology and taxonomic classification.</title>
        <authorList>
            <person name="Goeker M."/>
        </authorList>
    </citation>
    <scope>NUCLEOTIDE SEQUENCE [LARGE SCALE GENOMIC DNA]</scope>
    <source>
        <strain evidence="1 2">DSM 19730</strain>
    </source>
</reference>
<dbReference type="PANTHER" id="PTHR34822:SF1">
    <property type="entry name" value="GRPB FAMILY PROTEIN"/>
    <property type="match status" value="1"/>
</dbReference>
<evidence type="ECO:0000313" key="2">
    <source>
        <dbReference type="Proteomes" id="UP001549143"/>
    </source>
</evidence>
<keyword evidence="2" id="KW-1185">Reference proteome</keyword>
<accession>A0ABV2KN66</accession>
<sequence length="177" mass="19954">MPPPIKVEQVACDPDWARQAQAEAERLTASAGPCLVVVHHIGSTAIPGIRAKPVIDLLPVVRSLAAFDAYRRSIEALGYEWWGEYGLPGRRYCTKSDPRTGRRLVQAHCYEQGSPEVTRHLAFRDYLRVNPDIAAEYDRMKEACRDAHPADSHAYSDCKDGWIRRIEADALVWRKVA</sequence>
<dbReference type="SUPFAM" id="SSF81301">
    <property type="entry name" value="Nucleotidyltransferase"/>
    <property type="match status" value="1"/>
</dbReference>
<dbReference type="InterPro" id="IPR043519">
    <property type="entry name" value="NT_sf"/>
</dbReference>
<dbReference type="EMBL" id="JBEPMN010000012">
    <property type="protein sequence ID" value="MET3662532.1"/>
    <property type="molecule type" value="Genomic_DNA"/>
</dbReference>
<comment type="caution">
    <text evidence="1">The sequence shown here is derived from an EMBL/GenBank/DDBJ whole genome shotgun (WGS) entry which is preliminary data.</text>
</comment>
<proteinExistence type="predicted"/>
<dbReference type="Pfam" id="PF04229">
    <property type="entry name" value="GrpB"/>
    <property type="match status" value="1"/>
</dbReference>
<dbReference type="InterPro" id="IPR007344">
    <property type="entry name" value="GrpB/CoaE"/>
</dbReference>
<dbReference type="Proteomes" id="UP001549143">
    <property type="component" value="Unassembled WGS sequence"/>
</dbReference>
<evidence type="ECO:0000313" key="1">
    <source>
        <dbReference type="EMBL" id="MET3662532.1"/>
    </source>
</evidence>
<dbReference type="Gene3D" id="3.30.460.10">
    <property type="entry name" value="Beta Polymerase, domain 2"/>
    <property type="match status" value="1"/>
</dbReference>
<name>A0ABV2KN66_9HYPH</name>
<organism evidence="1 2">
    <name type="scientific">Aquamicrobium ahrensii</name>
    <dbReference type="NCBI Taxonomy" id="469551"/>
    <lineage>
        <taxon>Bacteria</taxon>
        <taxon>Pseudomonadati</taxon>
        <taxon>Pseudomonadota</taxon>
        <taxon>Alphaproteobacteria</taxon>
        <taxon>Hyphomicrobiales</taxon>
        <taxon>Phyllobacteriaceae</taxon>
        <taxon>Aquamicrobium</taxon>
    </lineage>
</organism>
<gene>
    <name evidence="1" type="ORF">ABID44_002870</name>
</gene>
<dbReference type="RefSeq" id="WP_354152384.1">
    <property type="nucleotide sequence ID" value="NZ_JBEPMN010000012.1"/>
</dbReference>
<protein>
    <submittedName>
        <fullName evidence="1">GrpB-like predicted nucleotidyltransferase (UPF0157 family)</fullName>
    </submittedName>
</protein>